<dbReference type="STRING" id="1122155.SAMN02745158_02030"/>
<evidence type="ECO:0000256" key="4">
    <source>
        <dbReference type="ARBA" id="ARBA00023136"/>
    </source>
</evidence>
<evidence type="ECO:0000313" key="8">
    <source>
        <dbReference type="Proteomes" id="UP000184245"/>
    </source>
</evidence>
<feature type="transmembrane region" description="Helical" evidence="5">
    <location>
        <begin position="136"/>
        <end position="156"/>
    </location>
</feature>
<keyword evidence="8" id="KW-1185">Reference proteome</keyword>
<feature type="transmembrane region" description="Helical" evidence="5">
    <location>
        <begin position="14"/>
        <end position="32"/>
    </location>
</feature>
<dbReference type="PANTHER" id="PTHR31247:SF5">
    <property type="entry name" value="DUF4203 DOMAIN-CONTAINING PROTEIN"/>
    <property type="match status" value="1"/>
</dbReference>
<evidence type="ECO:0000256" key="2">
    <source>
        <dbReference type="ARBA" id="ARBA00022692"/>
    </source>
</evidence>
<dbReference type="InterPro" id="IPR025256">
    <property type="entry name" value="TM7S3/TM198-like_dom"/>
</dbReference>
<evidence type="ECO:0000256" key="1">
    <source>
        <dbReference type="ARBA" id="ARBA00004141"/>
    </source>
</evidence>
<dbReference type="PANTHER" id="PTHR31247">
    <property type="entry name" value="TRANSMEMBRANE PROTEIN 198 FAMILY MEMBER"/>
    <property type="match status" value="1"/>
</dbReference>
<proteinExistence type="predicted"/>
<feature type="domain" description="TM7S3/TM198-like" evidence="6">
    <location>
        <begin position="21"/>
        <end position="162"/>
    </location>
</feature>
<name>A0A1M4XMH4_9CLOT</name>
<dbReference type="Proteomes" id="UP000184245">
    <property type="component" value="Unassembled WGS sequence"/>
</dbReference>
<sequence length="209" mass="22723">MEYIARLGEIVHEAAAPALLICTVLGLINCFFGLRLLKMWVSMIGFGIGMTGGYMLGMHFGNTIAIAVICALIGGILLATLAYCIYRWGIFLLCFLMGTAVCYLLIHPTSSGSFFVCLMAGAGVGALALKFVEPVIIISTSLQGGIMAGTCIGNLLHAGEKWMGYALGVLFAILGILIQWLGWRRRLRDEEMEENTFQEDGIDDTIEER</sequence>
<feature type="transmembrane region" description="Helical" evidence="5">
    <location>
        <begin position="88"/>
        <end position="106"/>
    </location>
</feature>
<feature type="transmembrane region" description="Helical" evidence="5">
    <location>
        <begin position="112"/>
        <end position="129"/>
    </location>
</feature>
<evidence type="ECO:0000256" key="3">
    <source>
        <dbReference type="ARBA" id="ARBA00022989"/>
    </source>
</evidence>
<evidence type="ECO:0000313" key="7">
    <source>
        <dbReference type="EMBL" id="SHE94596.1"/>
    </source>
</evidence>
<keyword evidence="3 5" id="KW-1133">Transmembrane helix</keyword>
<feature type="transmembrane region" description="Helical" evidence="5">
    <location>
        <begin position="39"/>
        <end position="57"/>
    </location>
</feature>
<evidence type="ECO:0000256" key="5">
    <source>
        <dbReference type="SAM" id="Phobius"/>
    </source>
</evidence>
<comment type="subcellular location">
    <subcellularLocation>
        <location evidence="1">Membrane</location>
        <topology evidence="1">Multi-pass membrane protein</topology>
    </subcellularLocation>
</comment>
<organism evidence="7 8">
    <name type="scientific">Lactonifactor longoviformis DSM 17459</name>
    <dbReference type="NCBI Taxonomy" id="1122155"/>
    <lineage>
        <taxon>Bacteria</taxon>
        <taxon>Bacillati</taxon>
        <taxon>Bacillota</taxon>
        <taxon>Clostridia</taxon>
        <taxon>Eubacteriales</taxon>
        <taxon>Clostridiaceae</taxon>
        <taxon>Lactonifactor</taxon>
    </lineage>
</organism>
<dbReference type="Pfam" id="PF13886">
    <property type="entry name" value="TM7S3_TM198"/>
    <property type="match status" value="1"/>
</dbReference>
<keyword evidence="4 5" id="KW-0472">Membrane</keyword>
<accession>A0A1M4XMH4</accession>
<feature type="transmembrane region" description="Helical" evidence="5">
    <location>
        <begin position="63"/>
        <end position="81"/>
    </location>
</feature>
<reference evidence="7 8" key="1">
    <citation type="submission" date="2016-11" db="EMBL/GenBank/DDBJ databases">
        <authorList>
            <person name="Jaros S."/>
            <person name="Januszkiewicz K."/>
            <person name="Wedrychowicz H."/>
        </authorList>
    </citation>
    <scope>NUCLEOTIDE SEQUENCE [LARGE SCALE GENOMIC DNA]</scope>
    <source>
        <strain evidence="7 8">DSM 17459</strain>
    </source>
</reference>
<evidence type="ECO:0000259" key="6">
    <source>
        <dbReference type="Pfam" id="PF13886"/>
    </source>
</evidence>
<feature type="transmembrane region" description="Helical" evidence="5">
    <location>
        <begin position="162"/>
        <end position="183"/>
    </location>
</feature>
<dbReference type="OrthoDB" id="1765330at2"/>
<dbReference type="InterPro" id="IPR040236">
    <property type="entry name" value="TMEM198"/>
</dbReference>
<gene>
    <name evidence="7" type="ORF">SAMN02745158_02030</name>
</gene>
<dbReference type="GO" id="GO:0005886">
    <property type="term" value="C:plasma membrane"/>
    <property type="evidence" value="ECO:0007669"/>
    <property type="project" value="TreeGrafter"/>
</dbReference>
<dbReference type="RefSeq" id="WP_072851290.1">
    <property type="nucleotide sequence ID" value="NZ_FQVI01000009.1"/>
</dbReference>
<dbReference type="AlphaFoldDB" id="A0A1M4XMH4"/>
<protein>
    <recommendedName>
        <fullName evidence="6">TM7S3/TM198-like domain-containing protein</fullName>
    </recommendedName>
</protein>
<keyword evidence="2 5" id="KW-0812">Transmembrane</keyword>
<dbReference type="EMBL" id="FQVI01000009">
    <property type="protein sequence ID" value="SHE94596.1"/>
    <property type="molecule type" value="Genomic_DNA"/>
</dbReference>